<dbReference type="EMBL" id="BK015521">
    <property type="protein sequence ID" value="DAE10847.1"/>
    <property type="molecule type" value="Genomic_DNA"/>
</dbReference>
<dbReference type="GO" id="GO:0016787">
    <property type="term" value="F:hydrolase activity"/>
    <property type="evidence" value="ECO:0007669"/>
    <property type="project" value="UniProtKB-KW"/>
</dbReference>
<dbReference type="PANTHER" id="PTHR30349">
    <property type="entry name" value="PHAGE INTEGRASE-RELATED"/>
    <property type="match status" value="1"/>
</dbReference>
<dbReference type="PROSITE" id="PS51898">
    <property type="entry name" value="TYR_RECOMBINASE"/>
    <property type="match status" value="1"/>
</dbReference>
<keyword evidence="4" id="KW-0378">Hydrolase</keyword>
<dbReference type="PANTHER" id="PTHR30349:SF64">
    <property type="entry name" value="PROPHAGE INTEGRASE INTD-RELATED"/>
    <property type="match status" value="1"/>
</dbReference>
<comment type="similarity">
    <text evidence="1">Belongs to the 'phage' integrase family.</text>
</comment>
<evidence type="ECO:0000256" key="8">
    <source>
        <dbReference type="ARBA" id="ARBA00023195"/>
    </source>
</evidence>
<dbReference type="InterPro" id="IPR050090">
    <property type="entry name" value="Tyrosine_recombinase_XerCD"/>
</dbReference>
<dbReference type="GO" id="GO:0006310">
    <property type="term" value="P:DNA recombination"/>
    <property type="evidence" value="ECO:0007669"/>
    <property type="project" value="UniProtKB-KW"/>
</dbReference>
<evidence type="ECO:0000256" key="2">
    <source>
        <dbReference type="ARBA" id="ARBA00016082"/>
    </source>
</evidence>
<dbReference type="InterPro" id="IPR010998">
    <property type="entry name" value="Integrase_recombinase_N"/>
</dbReference>
<evidence type="ECO:0000256" key="7">
    <source>
        <dbReference type="ARBA" id="ARBA00023172"/>
    </source>
</evidence>
<evidence type="ECO:0000256" key="6">
    <source>
        <dbReference type="ARBA" id="ARBA00023125"/>
    </source>
</evidence>
<dbReference type="GO" id="GO:0015074">
    <property type="term" value="P:DNA integration"/>
    <property type="evidence" value="ECO:0007669"/>
    <property type="project" value="UniProtKB-KW"/>
</dbReference>
<keyword evidence="8" id="KW-1160">Virus entry into host cell</keyword>
<dbReference type="Gene3D" id="1.10.150.130">
    <property type="match status" value="1"/>
</dbReference>
<feature type="domain" description="Core-binding (CB)" evidence="11">
    <location>
        <begin position="16"/>
        <end position="96"/>
    </location>
</feature>
<accession>A0A8S5PUU2</accession>
<keyword evidence="5" id="KW-0229">DNA integration</keyword>
<dbReference type="Pfam" id="PF00589">
    <property type="entry name" value="Phage_integrase"/>
    <property type="match status" value="1"/>
</dbReference>
<feature type="domain" description="Tyr recombinase" evidence="10">
    <location>
        <begin position="117"/>
        <end position="312"/>
    </location>
</feature>
<dbReference type="GO" id="GO:0003677">
    <property type="term" value="F:DNA binding"/>
    <property type="evidence" value="ECO:0007669"/>
    <property type="project" value="UniProtKB-UniRule"/>
</dbReference>
<evidence type="ECO:0000256" key="4">
    <source>
        <dbReference type="ARBA" id="ARBA00022801"/>
    </source>
</evidence>
<dbReference type="InterPro" id="IPR011010">
    <property type="entry name" value="DNA_brk_join_enz"/>
</dbReference>
<dbReference type="InterPro" id="IPR002104">
    <property type="entry name" value="Integrase_catalytic"/>
</dbReference>
<dbReference type="GO" id="GO:0016740">
    <property type="term" value="F:transferase activity"/>
    <property type="evidence" value="ECO:0007669"/>
    <property type="project" value="UniProtKB-KW"/>
</dbReference>
<dbReference type="InterPro" id="IPR044068">
    <property type="entry name" value="CB"/>
</dbReference>
<proteinExistence type="inferred from homology"/>
<organism evidence="12">
    <name type="scientific">Siphoviridae sp. ct9GL2</name>
    <dbReference type="NCBI Taxonomy" id="2825368"/>
    <lineage>
        <taxon>Viruses</taxon>
        <taxon>Duplodnaviria</taxon>
        <taxon>Heunggongvirae</taxon>
        <taxon>Uroviricota</taxon>
        <taxon>Caudoviricetes</taxon>
    </lineage>
</organism>
<keyword evidence="6 9" id="KW-0238">DNA-binding</keyword>
<evidence type="ECO:0000256" key="1">
    <source>
        <dbReference type="ARBA" id="ARBA00008857"/>
    </source>
</evidence>
<dbReference type="CDD" id="cd01189">
    <property type="entry name" value="INT_ICEBs1_C_like"/>
    <property type="match status" value="1"/>
</dbReference>
<evidence type="ECO:0000256" key="9">
    <source>
        <dbReference type="PROSITE-ProRule" id="PRU01248"/>
    </source>
</evidence>
<dbReference type="GO" id="GO:0044826">
    <property type="term" value="P:viral genome integration into host DNA"/>
    <property type="evidence" value="ECO:0007669"/>
    <property type="project" value="UniProtKB-KW"/>
</dbReference>
<keyword evidence="3" id="KW-0808">Transferase</keyword>
<evidence type="ECO:0000259" key="11">
    <source>
        <dbReference type="PROSITE" id="PS51900"/>
    </source>
</evidence>
<evidence type="ECO:0000256" key="3">
    <source>
        <dbReference type="ARBA" id="ARBA00022679"/>
    </source>
</evidence>
<sequence>MNKNIKKEGDTQRAALTFGELAEMWLQTKENIVKHSTYLAYIFCLKHHLLPRYGEAVEIEEEDAQQYITEHLAKGVAKKTIRDHIATLRAVLRFGERRGLYSHREWRLEYPRDRKNNRVRALSLAHHRKLSAYLEENLSCTTAPILIALYTGMRVGEVCGLRWEDIDLQRRVLHVSRTRSYVWNVITKQCETYEDTPKTKNSDREIPISNSLYSALCRLRKQRDPELFPYVVGSTNKGTNNRNINETLRRILLNLKLPLITFHGLRHTFATRLVESKCDIKTVSTILGHSTVATTLNLYVHPDTDQKRKALAKLNRLIGSDNP</sequence>
<dbReference type="Gene3D" id="1.10.443.10">
    <property type="entry name" value="Intergrase catalytic core"/>
    <property type="match status" value="1"/>
</dbReference>
<dbReference type="GO" id="GO:0075713">
    <property type="term" value="P:establishment of integrated proviral latency"/>
    <property type="evidence" value="ECO:0007669"/>
    <property type="project" value="UniProtKB-KW"/>
</dbReference>
<dbReference type="InterPro" id="IPR013762">
    <property type="entry name" value="Integrase-like_cat_sf"/>
</dbReference>
<evidence type="ECO:0000256" key="5">
    <source>
        <dbReference type="ARBA" id="ARBA00022908"/>
    </source>
</evidence>
<keyword evidence="8" id="KW-1179">Viral genome integration</keyword>
<evidence type="ECO:0000259" key="10">
    <source>
        <dbReference type="PROSITE" id="PS51898"/>
    </source>
</evidence>
<keyword evidence="7" id="KW-0233">DNA recombination</keyword>
<evidence type="ECO:0000313" key="12">
    <source>
        <dbReference type="EMBL" id="DAE10847.1"/>
    </source>
</evidence>
<name>A0A8S5PUU2_9CAUD</name>
<protein>
    <recommendedName>
        <fullName evidence="2">Integrase</fullName>
    </recommendedName>
</protein>
<reference evidence="12" key="1">
    <citation type="journal article" date="2021" name="Proc. Natl. Acad. Sci. U.S.A.">
        <title>A Catalog of Tens of Thousands of Viruses from Human Metagenomes Reveals Hidden Associations with Chronic Diseases.</title>
        <authorList>
            <person name="Tisza M.J."/>
            <person name="Buck C.B."/>
        </authorList>
    </citation>
    <scope>NUCLEOTIDE SEQUENCE</scope>
    <source>
        <strain evidence="12">Ct9GL2</strain>
    </source>
</reference>
<dbReference type="PROSITE" id="PS51900">
    <property type="entry name" value="CB"/>
    <property type="match status" value="1"/>
</dbReference>
<dbReference type="SUPFAM" id="SSF56349">
    <property type="entry name" value="DNA breaking-rejoining enzymes"/>
    <property type="match status" value="1"/>
</dbReference>